<organism evidence="3 4">
    <name type="scientific">Neolewinella lacunae</name>
    <dbReference type="NCBI Taxonomy" id="1517758"/>
    <lineage>
        <taxon>Bacteria</taxon>
        <taxon>Pseudomonadati</taxon>
        <taxon>Bacteroidota</taxon>
        <taxon>Saprospiria</taxon>
        <taxon>Saprospirales</taxon>
        <taxon>Lewinellaceae</taxon>
        <taxon>Neolewinella</taxon>
    </lineage>
</organism>
<dbReference type="NCBIfam" id="TIGR04183">
    <property type="entry name" value="Por_Secre_tail"/>
    <property type="match status" value="1"/>
</dbReference>
<feature type="signal peptide" evidence="2">
    <location>
        <begin position="1"/>
        <end position="19"/>
    </location>
</feature>
<sequence>MRRTIYLFLLLGLCLPTYAQDFSSTGILTFANGGVTTEDLNKDSFPDILFLKRERFTNLNNRLIRLLNDGEAMLSFTELEISTTNEIFGTPTAADFDQDGDIDIVYSGANEGTLLLFQGEADNTLTETVLAIKGAGRFATADLNGDEFPDMVGLSFVDEEVVAYLNTNGTGFTRTTIYDTGIEPSAFQVVDIDGDGDDDVAVGTDDFTEESLVLLINNGSGMFTKQVIESTSSVVRSVNGISAGDLNGDAKLDLVIVASSKCFSYLQGEALNFTRKEELSNFNTFRSVAVGDFNGDQRDDFVVGDNSGEGITLYTNDGMATPGFVASPVRGITPVFSLSAQDLNRDGDLDLVASNGSVYAFENELEQIPPVGVSSIVVREASIFPNPVGEGFVFLQGEALGLAHTYELLDISGQLVRSGRVDGSGRIDLRGMVPGSYVIRLFEGNLLWGRAKIIKY</sequence>
<dbReference type="PANTHER" id="PTHR44103:SF1">
    <property type="entry name" value="PROPROTEIN CONVERTASE P"/>
    <property type="match status" value="1"/>
</dbReference>
<dbReference type="RefSeq" id="WP_187465241.1">
    <property type="nucleotide sequence ID" value="NZ_JACSIT010000050.1"/>
</dbReference>
<dbReference type="EMBL" id="JACSIT010000050">
    <property type="protein sequence ID" value="MBC6993120.1"/>
    <property type="molecule type" value="Genomic_DNA"/>
</dbReference>
<dbReference type="InterPro" id="IPR028994">
    <property type="entry name" value="Integrin_alpha_N"/>
</dbReference>
<evidence type="ECO:0000256" key="2">
    <source>
        <dbReference type="SAM" id="SignalP"/>
    </source>
</evidence>
<evidence type="ECO:0000313" key="3">
    <source>
        <dbReference type="EMBL" id="MBC6993120.1"/>
    </source>
</evidence>
<evidence type="ECO:0000313" key="4">
    <source>
        <dbReference type="Proteomes" id="UP000650081"/>
    </source>
</evidence>
<name>A0A923PFG9_9BACT</name>
<gene>
    <name evidence="3" type="ORF">H9S92_03010</name>
</gene>
<feature type="chain" id="PRO_5036975788" evidence="2">
    <location>
        <begin position="20"/>
        <end position="456"/>
    </location>
</feature>
<keyword evidence="4" id="KW-1185">Reference proteome</keyword>
<dbReference type="InterPro" id="IPR026444">
    <property type="entry name" value="Secre_tail"/>
</dbReference>
<comment type="caution">
    <text evidence="3">The sequence shown here is derived from an EMBL/GenBank/DDBJ whole genome shotgun (WGS) entry which is preliminary data.</text>
</comment>
<proteinExistence type="predicted"/>
<keyword evidence="1 2" id="KW-0732">Signal</keyword>
<dbReference type="Pfam" id="PF13517">
    <property type="entry name" value="FG-GAP_3"/>
    <property type="match status" value="3"/>
</dbReference>
<dbReference type="PANTHER" id="PTHR44103">
    <property type="entry name" value="PROPROTEIN CONVERTASE P"/>
    <property type="match status" value="1"/>
</dbReference>
<dbReference type="AlphaFoldDB" id="A0A923PFG9"/>
<accession>A0A923PFG9</accession>
<dbReference type="SUPFAM" id="SSF69318">
    <property type="entry name" value="Integrin alpha N-terminal domain"/>
    <property type="match status" value="1"/>
</dbReference>
<dbReference type="InterPro" id="IPR013517">
    <property type="entry name" value="FG-GAP"/>
</dbReference>
<dbReference type="Gene3D" id="2.130.10.130">
    <property type="entry name" value="Integrin alpha, N-terminal"/>
    <property type="match status" value="3"/>
</dbReference>
<protein>
    <submittedName>
        <fullName evidence="3">T9SS type A sorting domain-containing protein</fullName>
    </submittedName>
</protein>
<dbReference type="Proteomes" id="UP000650081">
    <property type="component" value="Unassembled WGS sequence"/>
</dbReference>
<evidence type="ECO:0000256" key="1">
    <source>
        <dbReference type="ARBA" id="ARBA00022729"/>
    </source>
</evidence>
<reference evidence="3" key="1">
    <citation type="submission" date="2020-08" db="EMBL/GenBank/DDBJ databases">
        <title>Lewinella bacteria from marine environments.</title>
        <authorList>
            <person name="Zhong Y."/>
        </authorList>
    </citation>
    <scope>NUCLEOTIDE SEQUENCE</scope>
    <source>
        <strain evidence="3">KCTC 42187</strain>
    </source>
</reference>